<feature type="compositionally biased region" description="Pro residues" evidence="1">
    <location>
        <begin position="492"/>
        <end position="524"/>
    </location>
</feature>
<dbReference type="EMBL" id="KL197711">
    <property type="protein sequence ID" value="KDQ62650.1"/>
    <property type="molecule type" value="Genomic_DNA"/>
</dbReference>
<evidence type="ECO:0000313" key="2">
    <source>
        <dbReference type="EMBL" id="KDQ62650.1"/>
    </source>
</evidence>
<protein>
    <submittedName>
        <fullName evidence="2">Uncharacterized protein</fullName>
    </submittedName>
</protein>
<dbReference type="InParanoid" id="A0A067Q8Y9"/>
<feature type="compositionally biased region" description="Pro residues" evidence="1">
    <location>
        <begin position="459"/>
        <end position="472"/>
    </location>
</feature>
<evidence type="ECO:0000313" key="3">
    <source>
        <dbReference type="Proteomes" id="UP000027265"/>
    </source>
</evidence>
<keyword evidence="3" id="KW-1185">Reference proteome</keyword>
<feature type="compositionally biased region" description="Polar residues" evidence="1">
    <location>
        <begin position="415"/>
        <end position="431"/>
    </location>
</feature>
<reference evidence="3" key="1">
    <citation type="journal article" date="2014" name="Proc. Natl. Acad. Sci. U.S.A.">
        <title>Extensive sampling of basidiomycete genomes demonstrates inadequacy of the white-rot/brown-rot paradigm for wood decay fungi.</title>
        <authorList>
            <person name="Riley R."/>
            <person name="Salamov A.A."/>
            <person name="Brown D.W."/>
            <person name="Nagy L.G."/>
            <person name="Floudas D."/>
            <person name="Held B.W."/>
            <person name="Levasseur A."/>
            <person name="Lombard V."/>
            <person name="Morin E."/>
            <person name="Otillar R."/>
            <person name="Lindquist E.A."/>
            <person name="Sun H."/>
            <person name="LaButti K.M."/>
            <person name="Schmutz J."/>
            <person name="Jabbour D."/>
            <person name="Luo H."/>
            <person name="Baker S.E."/>
            <person name="Pisabarro A.G."/>
            <person name="Walton J.D."/>
            <person name="Blanchette R.A."/>
            <person name="Henrissat B."/>
            <person name="Martin F."/>
            <person name="Cullen D."/>
            <person name="Hibbett D.S."/>
            <person name="Grigoriev I.V."/>
        </authorList>
    </citation>
    <scope>NUCLEOTIDE SEQUENCE [LARGE SCALE GENOMIC DNA]</scope>
    <source>
        <strain evidence="3">MUCL 33604</strain>
    </source>
</reference>
<sequence length="539" mass="59096">MSRVVHDRPHLRPITKFSLLISPSPAPEKTHTSLVLSPPFDPFTIGEELAQPLRPQPGLASLAFAQLTNKYLLNIHPPPLMSHQFRGYHQSGQKALVAPNLQPTAKSKGKQHATILLSMKTTTRMRTVRKRKYQYLGIIREVSKSYIVYFVEVTILTHMLGVHIQSLGQAKLKLKPPPPIVYEDEDDKDDEEEQSPVAKSKLKQPPPIIYEDKDDEEEEVPVAKSKLKQPPPIVYEDEDDEEEEVPAAKPKPKSKRLAAVDKELDVPPISKGQAQVEQEAHSCGQGVKLATYKSSYSATVKCKVKKKSAPVEAEVAVVAPPIAKLGRGKCCPVDKEELTVAEKPMIKRPTPVNEDNEKENLQDRLSKKTKVAPQLDEDKQNSHPNTTKSQTRKPPIPILIPSSPIAQAPQKAGPSPTNTQAPAKQNISELVSRSPLLSAASPPPRRLSHRAPPKEKPTQVPPLPPLTSPKPPQTKTIPPCNASAGPSNRPSTPSPKDPVPPPEDPMPPPEDPSPPPENPAPPQDSAPLPLIRFSPCCHS</sequence>
<dbReference type="AlphaFoldDB" id="A0A067Q8Y9"/>
<organism evidence="2 3">
    <name type="scientific">Jaapia argillacea MUCL 33604</name>
    <dbReference type="NCBI Taxonomy" id="933084"/>
    <lineage>
        <taxon>Eukaryota</taxon>
        <taxon>Fungi</taxon>
        <taxon>Dikarya</taxon>
        <taxon>Basidiomycota</taxon>
        <taxon>Agaricomycotina</taxon>
        <taxon>Agaricomycetes</taxon>
        <taxon>Agaricomycetidae</taxon>
        <taxon>Jaapiales</taxon>
        <taxon>Jaapiaceae</taxon>
        <taxon>Jaapia</taxon>
    </lineage>
</organism>
<name>A0A067Q8Y9_9AGAM</name>
<dbReference type="Proteomes" id="UP000027265">
    <property type="component" value="Unassembled WGS sequence"/>
</dbReference>
<accession>A0A067Q8Y9</accession>
<feature type="compositionally biased region" description="Acidic residues" evidence="1">
    <location>
        <begin position="235"/>
        <end position="245"/>
    </location>
</feature>
<evidence type="ECO:0000256" key="1">
    <source>
        <dbReference type="SAM" id="MobiDB-lite"/>
    </source>
</evidence>
<dbReference type="HOGENOM" id="CLU_505328_0_0_1"/>
<proteinExistence type="predicted"/>
<gene>
    <name evidence="2" type="ORF">JAAARDRAFT_189945</name>
</gene>
<feature type="compositionally biased region" description="Acidic residues" evidence="1">
    <location>
        <begin position="182"/>
        <end position="194"/>
    </location>
</feature>
<feature type="region of interest" description="Disordered" evidence="1">
    <location>
        <begin position="333"/>
        <end position="539"/>
    </location>
</feature>
<feature type="region of interest" description="Disordered" evidence="1">
    <location>
        <begin position="175"/>
        <end position="255"/>
    </location>
</feature>